<proteinExistence type="predicted"/>
<protein>
    <submittedName>
        <fullName evidence="2">HFL100Wp</fullName>
    </submittedName>
</protein>
<dbReference type="SMART" id="SM00757">
    <property type="entry name" value="CRA"/>
    <property type="match status" value="1"/>
</dbReference>
<organism evidence="2 3">
    <name type="scientific">Eremothecium sinecaudum</name>
    <dbReference type="NCBI Taxonomy" id="45286"/>
    <lineage>
        <taxon>Eukaryota</taxon>
        <taxon>Fungi</taxon>
        <taxon>Dikarya</taxon>
        <taxon>Ascomycota</taxon>
        <taxon>Saccharomycotina</taxon>
        <taxon>Saccharomycetes</taxon>
        <taxon>Saccharomycetales</taxon>
        <taxon>Saccharomycetaceae</taxon>
        <taxon>Eremothecium</taxon>
    </lineage>
</organism>
<evidence type="ECO:0000313" key="3">
    <source>
        <dbReference type="Proteomes" id="UP000243052"/>
    </source>
</evidence>
<dbReference type="GeneID" id="28725061"/>
<dbReference type="PROSITE" id="PS50897">
    <property type="entry name" value="CTLH"/>
    <property type="match status" value="1"/>
</dbReference>
<dbReference type="PANTHER" id="PTHR12864">
    <property type="entry name" value="RAN BINDING PROTEIN 9-RELATED"/>
    <property type="match status" value="1"/>
</dbReference>
<sequence length="377" mass="43292">MTNFKSTYERKSFSKQEWNEVVVASALPYDTLKTNIGEEKVVEPSIPYLLLNYFVVMAYEESSMRMARELNIVRNTKEANEFNKVYMIKERAHARELIKRGKILEAMEEINKKFGVETLENIDSGIGSGRGKALQGEDLHFKLLLLSLIELIRRHHQNPPQSEEESNQFILDLIQYTQEKLAMKAISHKEYMKELELVMTLLLFPMEAVKDQDGNSIKVPKSLRRLYSLSLRSKIAELVNRKLLQKIHPQIALACAKGGYPDLLGCNVADKNLAHFNDLLKSRAKEDISLNLTKDSLAGMKDIPEGSLGKNTWNENSWASTSRMLQEQNLKQNINPLEDRPQMEYQVKLVQVMKLWAWCENQLHGNDIGVPRVESNS</sequence>
<feature type="domain" description="CTLH" evidence="1">
    <location>
        <begin position="87"/>
        <end position="159"/>
    </location>
</feature>
<dbReference type="Proteomes" id="UP000243052">
    <property type="component" value="Chromosome vi"/>
</dbReference>
<dbReference type="AlphaFoldDB" id="A0A0X8HUI6"/>
<dbReference type="Pfam" id="PF10607">
    <property type="entry name" value="CTLH"/>
    <property type="match status" value="1"/>
</dbReference>
<evidence type="ECO:0000313" key="2">
    <source>
        <dbReference type="EMBL" id="AMD21756.1"/>
    </source>
</evidence>
<keyword evidence="3" id="KW-1185">Reference proteome</keyword>
<dbReference type="EMBL" id="CP014246">
    <property type="protein sequence ID" value="AMD21756.1"/>
    <property type="molecule type" value="Genomic_DNA"/>
</dbReference>
<evidence type="ECO:0000259" key="1">
    <source>
        <dbReference type="PROSITE" id="PS50897"/>
    </source>
</evidence>
<name>A0A0X8HUI6_9SACH</name>
<gene>
    <name evidence="2" type="ORF">AW171_hschr63727</name>
</gene>
<dbReference type="InterPro" id="IPR050618">
    <property type="entry name" value="Ubq-SigPath_Reg"/>
</dbReference>
<dbReference type="OrthoDB" id="2415936at2759"/>
<dbReference type="InterPro" id="IPR006595">
    <property type="entry name" value="CTLH_C"/>
</dbReference>
<dbReference type="InterPro" id="IPR013144">
    <property type="entry name" value="CRA_dom"/>
</dbReference>
<dbReference type="SMART" id="SM00668">
    <property type="entry name" value="CTLH"/>
    <property type="match status" value="1"/>
</dbReference>
<dbReference type="InterPro" id="IPR024964">
    <property type="entry name" value="CTLH/CRA"/>
</dbReference>
<accession>A0A0X8HUI6</accession>
<dbReference type="RefSeq" id="XP_017988752.1">
    <property type="nucleotide sequence ID" value="XM_018133122.1"/>
</dbReference>
<reference evidence="2 3" key="1">
    <citation type="submission" date="2016-01" db="EMBL/GenBank/DDBJ databases">
        <title>Genome sequence of the yeast Holleya sinecauda.</title>
        <authorList>
            <person name="Dietrich F.S."/>
        </authorList>
    </citation>
    <scope>NUCLEOTIDE SEQUENCE [LARGE SCALE GENOMIC DNA]</scope>
    <source>
        <strain evidence="2 3">ATCC 58844</strain>
    </source>
</reference>
<dbReference type="STRING" id="45286.A0A0X8HUI6"/>